<keyword evidence="8 11" id="KW-0408">Iron</keyword>
<evidence type="ECO:0000256" key="6">
    <source>
        <dbReference type="ARBA" id="ARBA00022989"/>
    </source>
</evidence>
<dbReference type="Gene3D" id="1.10.630.10">
    <property type="entry name" value="Cytochrome P450"/>
    <property type="match status" value="1"/>
</dbReference>
<dbReference type="InterPro" id="IPR036396">
    <property type="entry name" value="Cyt_P450_sf"/>
</dbReference>
<evidence type="ECO:0000256" key="2">
    <source>
        <dbReference type="ARBA" id="ARBA00010617"/>
    </source>
</evidence>
<proteinExistence type="inferred from homology"/>
<dbReference type="GO" id="GO:0004497">
    <property type="term" value="F:monooxygenase activity"/>
    <property type="evidence" value="ECO:0007669"/>
    <property type="project" value="UniProtKB-KW"/>
</dbReference>
<evidence type="ECO:0000313" key="14">
    <source>
        <dbReference type="Proteomes" id="UP001374535"/>
    </source>
</evidence>
<evidence type="ECO:0000256" key="5">
    <source>
        <dbReference type="ARBA" id="ARBA00022723"/>
    </source>
</evidence>
<dbReference type="PANTHER" id="PTHR24282">
    <property type="entry name" value="CYTOCHROME P450 FAMILY MEMBER"/>
    <property type="match status" value="1"/>
</dbReference>
<evidence type="ECO:0000256" key="10">
    <source>
        <dbReference type="ARBA" id="ARBA00023136"/>
    </source>
</evidence>
<evidence type="ECO:0000256" key="9">
    <source>
        <dbReference type="ARBA" id="ARBA00023033"/>
    </source>
</evidence>
<dbReference type="InterPro" id="IPR002401">
    <property type="entry name" value="Cyt_P450_E_grp-I"/>
</dbReference>
<keyword evidence="6" id="KW-1133">Transmembrane helix</keyword>
<dbReference type="SUPFAM" id="SSF48264">
    <property type="entry name" value="Cytochrome P450"/>
    <property type="match status" value="1"/>
</dbReference>
<keyword evidence="14" id="KW-1185">Reference proteome</keyword>
<evidence type="ECO:0000256" key="8">
    <source>
        <dbReference type="ARBA" id="ARBA00023004"/>
    </source>
</evidence>
<dbReference type="InterPro" id="IPR050665">
    <property type="entry name" value="Cytochrome_P450_Monooxygen"/>
</dbReference>
<keyword evidence="5 11" id="KW-0479">Metal-binding</keyword>
<keyword evidence="3 11" id="KW-0349">Heme</keyword>
<dbReference type="Pfam" id="PF00067">
    <property type="entry name" value="p450"/>
    <property type="match status" value="1"/>
</dbReference>
<keyword evidence="7 12" id="KW-0560">Oxidoreductase</keyword>
<sequence>MKENNEEAFFGYERKDRVTLTDPELIKDVLNKSNDFEKINLNPQFRLLAPGLVRLEGEKWSKHRKIINPAFNLEKLKDMLPLFIKCCDDLISKWEEMLSLDGSSEIDVWPFLQTLASDAISRTAFGSSYEEGRRIFQLLKEQTQLTVQIMLKVYIPGWRFVPTATHRRMKAIDREINASLMDIINNREKALKEGEATKHDLLDILLESNHKEIQEHGNNKNVGMNIEDVIAECKLFYFAGQETTSSLLVWTMILLSMYPDWQRRAREEVLQVFGKQNPDFDGLNHLKIVTMILNEVLRLYSPVIGLARKVRKDVKLGNLSLVAGMQLSIPTILVHHDCELWGDDAKEFKPERFAEGVLKATNGRASLIPFGGGPRICIGQNFSLLEAKIALSMILQRFSFELSSTYTHAPTTVITLQPQYGAHLILRKVEI</sequence>
<evidence type="ECO:0000256" key="12">
    <source>
        <dbReference type="RuleBase" id="RU000461"/>
    </source>
</evidence>
<keyword evidence="10" id="KW-0472">Membrane</keyword>
<evidence type="ECO:0000256" key="7">
    <source>
        <dbReference type="ARBA" id="ARBA00023002"/>
    </source>
</evidence>
<dbReference type="PRINTS" id="PR00385">
    <property type="entry name" value="P450"/>
</dbReference>
<keyword evidence="4" id="KW-0812">Transmembrane</keyword>
<evidence type="ECO:0008006" key="15">
    <source>
        <dbReference type="Google" id="ProtNLM"/>
    </source>
</evidence>
<dbReference type="InterPro" id="IPR017972">
    <property type="entry name" value="Cyt_P450_CS"/>
</dbReference>
<evidence type="ECO:0000256" key="1">
    <source>
        <dbReference type="ARBA" id="ARBA00004167"/>
    </source>
</evidence>
<gene>
    <name evidence="13" type="ORF">V8G54_026157</name>
</gene>
<dbReference type="AlphaFoldDB" id="A0AAQ3MZW4"/>
<dbReference type="PRINTS" id="PR00463">
    <property type="entry name" value="EP450I"/>
</dbReference>
<evidence type="ECO:0000256" key="4">
    <source>
        <dbReference type="ARBA" id="ARBA00022692"/>
    </source>
</evidence>
<comment type="cofactor">
    <cofactor evidence="11">
        <name>heme</name>
        <dbReference type="ChEBI" id="CHEBI:30413"/>
    </cofactor>
</comment>
<dbReference type="Proteomes" id="UP001374535">
    <property type="component" value="Chromosome 8"/>
</dbReference>
<comment type="subcellular location">
    <subcellularLocation>
        <location evidence="1">Membrane</location>
        <topology evidence="1">Single-pass membrane protein</topology>
    </subcellularLocation>
</comment>
<evidence type="ECO:0000313" key="13">
    <source>
        <dbReference type="EMBL" id="WVZ00088.1"/>
    </source>
</evidence>
<evidence type="ECO:0000256" key="3">
    <source>
        <dbReference type="ARBA" id="ARBA00022617"/>
    </source>
</evidence>
<dbReference type="CDD" id="cd20642">
    <property type="entry name" value="CYP72"/>
    <property type="match status" value="1"/>
</dbReference>
<dbReference type="GO" id="GO:0016705">
    <property type="term" value="F:oxidoreductase activity, acting on paired donors, with incorporation or reduction of molecular oxygen"/>
    <property type="evidence" value="ECO:0007669"/>
    <property type="project" value="InterPro"/>
</dbReference>
<dbReference type="EMBL" id="CP144693">
    <property type="protein sequence ID" value="WVZ00088.1"/>
    <property type="molecule type" value="Genomic_DNA"/>
</dbReference>
<dbReference type="GO" id="GO:0005506">
    <property type="term" value="F:iron ion binding"/>
    <property type="evidence" value="ECO:0007669"/>
    <property type="project" value="InterPro"/>
</dbReference>
<evidence type="ECO:0000256" key="11">
    <source>
        <dbReference type="PIRSR" id="PIRSR602401-1"/>
    </source>
</evidence>
<dbReference type="GO" id="GO:0016020">
    <property type="term" value="C:membrane"/>
    <property type="evidence" value="ECO:0007669"/>
    <property type="project" value="UniProtKB-SubCell"/>
</dbReference>
<accession>A0AAQ3MZW4</accession>
<dbReference type="PANTHER" id="PTHR24282:SF255">
    <property type="entry name" value="CYTOCHROME P450 72A11-RELATED"/>
    <property type="match status" value="1"/>
</dbReference>
<protein>
    <recommendedName>
        <fullName evidence="15">Cytochrome P450</fullName>
    </recommendedName>
</protein>
<name>A0AAQ3MZW4_VIGMU</name>
<comment type="similarity">
    <text evidence="2 12">Belongs to the cytochrome P450 family.</text>
</comment>
<dbReference type="GO" id="GO:0020037">
    <property type="term" value="F:heme binding"/>
    <property type="evidence" value="ECO:0007669"/>
    <property type="project" value="InterPro"/>
</dbReference>
<keyword evidence="9 12" id="KW-0503">Monooxygenase</keyword>
<feature type="binding site" description="axial binding residue" evidence="11">
    <location>
        <position position="377"/>
    </location>
    <ligand>
        <name>heme</name>
        <dbReference type="ChEBI" id="CHEBI:30413"/>
    </ligand>
    <ligandPart>
        <name>Fe</name>
        <dbReference type="ChEBI" id="CHEBI:18248"/>
    </ligandPart>
</feature>
<dbReference type="PROSITE" id="PS00086">
    <property type="entry name" value="CYTOCHROME_P450"/>
    <property type="match status" value="1"/>
</dbReference>
<dbReference type="InterPro" id="IPR001128">
    <property type="entry name" value="Cyt_P450"/>
</dbReference>
<organism evidence="13 14">
    <name type="scientific">Vigna mungo</name>
    <name type="common">Black gram</name>
    <name type="synonym">Phaseolus mungo</name>
    <dbReference type="NCBI Taxonomy" id="3915"/>
    <lineage>
        <taxon>Eukaryota</taxon>
        <taxon>Viridiplantae</taxon>
        <taxon>Streptophyta</taxon>
        <taxon>Embryophyta</taxon>
        <taxon>Tracheophyta</taxon>
        <taxon>Spermatophyta</taxon>
        <taxon>Magnoliopsida</taxon>
        <taxon>eudicotyledons</taxon>
        <taxon>Gunneridae</taxon>
        <taxon>Pentapetalae</taxon>
        <taxon>rosids</taxon>
        <taxon>fabids</taxon>
        <taxon>Fabales</taxon>
        <taxon>Fabaceae</taxon>
        <taxon>Papilionoideae</taxon>
        <taxon>50 kb inversion clade</taxon>
        <taxon>NPAAA clade</taxon>
        <taxon>indigoferoid/millettioid clade</taxon>
        <taxon>Phaseoleae</taxon>
        <taxon>Vigna</taxon>
    </lineage>
</organism>
<reference evidence="13 14" key="1">
    <citation type="journal article" date="2023" name="Life. Sci Alliance">
        <title>Evolutionary insights into 3D genome organization and epigenetic landscape of Vigna mungo.</title>
        <authorList>
            <person name="Junaid A."/>
            <person name="Singh B."/>
            <person name="Bhatia S."/>
        </authorList>
    </citation>
    <scope>NUCLEOTIDE SEQUENCE [LARGE SCALE GENOMIC DNA]</scope>
    <source>
        <strain evidence="13">Urdbean</strain>
    </source>
</reference>